<accession>A0A0S7WWA3</accession>
<dbReference type="STRING" id="1703770.AMJ39_00075"/>
<feature type="domain" description="Aminotransferase class V" evidence="6">
    <location>
        <begin position="2"/>
        <end position="367"/>
    </location>
</feature>
<reference evidence="7 8" key="1">
    <citation type="journal article" date="2015" name="Microbiome">
        <title>Genomic resolution of linkages in carbon, nitrogen, and sulfur cycling among widespread estuary sediment bacteria.</title>
        <authorList>
            <person name="Baker B.J."/>
            <person name="Lazar C.S."/>
            <person name="Teske A.P."/>
            <person name="Dick G.J."/>
        </authorList>
    </citation>
    <scope>NUCLEOTIDE SEQUENCE [LARGE SCALE GENOMIC DNA]</scope>
    <source>
        <strain evidence="7">DG_24</strain>
    </source>
</reference>
<evidence type="ECO:0000256" key="1">
    <source>
        <dbReference type="ARBA" id="ARBA00001933"/>
    </source>
</evidence>
<dbReference type="PANTHER" id="PTHR43586">
    <property type="entry name" value="CYSTEINE DESULFURASE"/>
    <property type="match status" value="1"/>
</dbReference>
<dbReference type="GO" id="GO:0031071">
    <property type="term" value="F:cysteine desulfurase activity"/>
    <property type="evidence" value="ECO:0007669"/>
    <property type="project" value="UniProtKB-EC"/>
</dbReference>
<evidence type="ECO:0000313" key="8">
    <source>
        <dbReference type="Proteomes" id="UP000052008"/>
    </source>
</evidence>
<dbReference type="Proteomes" id="UP000052008">
    <property type="component" value="Unassembled WGS sequence"/>
</dbReference>
<dbReference type="Gene3D" id="3.90.1150.10">
    <property type="entry name" value="Aspartate Aminotransferase, domain 1"/>
    <property type="match status" value="1"/>
</dbReference>
<dbReference type="PIRSF" id="PIRSF005572">
    <property type="entry name" value="NifS"/>
    <property type="match status" value="1"/>
</dbReference>
<dbReference type="InterPro" id="IPR000192">
    <property type="entry name" value="Aminotrans_V_dom"/>
</dbReference>
<comment type="caution">
    <text evidence="7">The sequence shown here is derived from an EMBL/GenBank/DDBJ whole genome shotgun (WGS) entry which is preliminary data.</text>
</comment>
<gene>
    <name evidence="7" type="ORF">AMJ39_00075</name>
</gene>
<dbReference type="Gene3D" id="3.40.640.10">
    <property type="entry name" value="Type I PLP-dependent aspartate aminotransferase-like (Major domain)"/>
    <property type="match status" value="1"/>
</dbReference>
<evidence type="ECO:0000313" key="7">
    <source>
        <dbReference type="EMBL" id="KPJ54469.1"/>
    </source>
</evidence>
<comment type="catalytic activity">
    <reaction evidence="5">
        <text>(sulfur carrier)-H + L-cysteine = (sulfur carrier)-SH + L-alanine</text>
        <dbReference type="Rhea" id="RHEA:43892"/>
        <dbReference type="Rhea" id="RHEA-COMP:14737"/>
        <dbReference type="Rhea" id="RHEA-COMP:14739"/>
        <dbReference type="ChEBI" id="CHEBI:29917"/>
        <dbReference type="ChEBI" id="CHEBI:35235"/>
        <dbReference type="ChEBI" id="CHEBI:57972"/>
        <dbReference type="ChEBI" id="CHEBI:64428"/>
        <dbReference type="EC" id="2.8.1.7"/>
    </reaction>
</comment>
<organism evidence="7 8">
    <name type="scientific">candidate division TA06 bacterium DG_24</name>
    <dbReference type="NCBI Taxonomy" id="1703770"/>
    <lineage>
        <taxon>Bacteria</taxon>
        <taxon>Bacteria division TA06</taxon>
    </lineage>
</organism>
<evidence type="ECO:0000256" key="4">
    <source>
        <dbReference type="ARBA" id="ARBA00022898"/>
    </source>
</evidence>
<dbReference type="InterPro" id="IPR010969">
    <property type="entry name" value="Cys_dSase-rel_unknwn_funct"/>
</dbReference>
<dbReference type="InterPro" id="IPR016454">
    <property type="entry name" value="Cysteine_dSase"/>
</dbReference>
<dbReference type="AlphaFoldDB" id="A0A0S7WWA3"/>
<evidence type="ECO:0000256" key="3">
    <source>
        <dbReference type="ARBA" id="ARBA00012239"/>
    </source>
</evidence>
<keyword evidence="4" id="KW-0663">Pyridoxal phosphate</keyword>
<evidence type="ECO:0000256" key="2">
    <source>
        <dbReference type="ARBA" id="ARBA00010447"/>
    </source>
</evidence>
<dbReference type="InterPro" id="IPR015421">
    <property type="entry name" value="PyrdxlP-dep_Trfase_major"/>
</dbReference>
<name>A0A0S7WWA3_UNCT6</name>
<dbReference type="PANTHER" id="PTHR43586:SF4">
    <property type="entry name" value="ISOPENICILLIN N EPIMERASE"/>
    <property type="match status" value="1"/>
</dbReference>
<dbReference type="InterPro" id="IPR015422">
    <property type="entry name" value="PyrdxlP-dep_Trfase_small"/>
</dbReference>
<comment type="cofactor">
    <cofactor evidence="1">
        <name>pyridoxal 5'-phosphate</name>
        <dbReference type="ChEBI" id="CHEBI:597326"/>
    </cofactor>
</comment>
<dbReference type="EC" id="2.8.1.7" evidence="3"/>
<dbReference type="NCBIfam" id="TIGR01977">
    <property type="entry name" value="am_tr_V_EF2568"/>
    <property type="match status" value="1"/>
</dbReference>
<evidence type="ECO:0000259" key="6">
    <source>
        <dbReference type="Pfam" id="PF00266"/>
    </source>
</evidence>
<dbReference type="PATRIC" id="fig|1703770.3.peg.17"/>
<sequence length="383" mass="40269">MIYADNAATSFPKAPGVADAMRDYLDRIGASPGRSAHRLSIEAARIVFEARETLAALLGMDDSSRMIFTPGATFGINAALLGLLRHGDEVIASSMEHNAVMRPLRHLEGERGVRVRVAQTDGSGLVDPRQLGDLVTDRTRLVAVMHASNVTGTVQPVAEVSREIGPVPLLIDGAQSIGSLPVDLSRLGPCLYAFSGHKGLLGPPGIGGLCIGEGIDLEPLVRGGTGSRSEREEQPDFLPDLHEAGTPNAVGIAGLLAATRYVTERSVMSIREHELALFSRLADGLRGIPGVTLFGTADPERQLATASITIDGLSPSDAAHILDREHAILVRPGLHCAPSAHRTIGTFPAGTIRISLGPFNTADDVESILEAVADLAQNQTPPG</sequence>
<dbReference type="EMBL" id="LIZS01000001">
    <property type="protein sequence ID" value="KPJ54469.1"/>
    <property type="molecule type" value="Genomic_DNA"/>
</dbReference>
<comment type="similarity">
    <text evidence="2">Belongs to the class-V pyridoxal-phosphate-dependent aminotransferase family. Csd subfamily.</text>
</comment>
<evidence type="ECO:0000256" key="5">
    <source>
        <dbReference type="ARBA" id="ARBA00050776"/>
    </source>
</evidence>
<dbReference type="SUPFAM" id="SSF53383">
    <property type="entry name" value="PLP-dependent transferases"/>
    <property type="match status" value="1"/>
</dbReference>
<proteinExistence type="inferred from homology"/>
<dbReference type="InterPro" id="IPR015424">
    <property type="entry name" value="PyrdxlP-dep_Trfase"/>
</dbReference>
<protein>
    <recommendedName>
        <fullName evidence="3">cysteine desulfurase</fullName>
        <ecNumber evidence="3">2.8.1.7</ecNumber>
    </recommendedName>
</protein>
<dbReference type="Pfam" id="PF00266">
    <property type="entry name" value="Aminotran_5"/>
    <property type="match status" value="1"/>
</dbReference>